<proteinExistence type="predicted"/>
<gene>
    <name evidence="1" type="ORF">CI238_11057</name>
</gene>
<reference evidence="1 2" key="1">
    <citation type="submission" date="2015-06" db="EMBL/GenBank/DDBJ databases">
        <title>Survival trade-offs in plant roots during colonization by closely related pathogenic and mutualistic fungi.</title>
        <authorList>
            <person name="Hacquard S."/>
            <person name="Kracher B."/>
            <person name="Hiruma K."/>
            <person name="Weinman A."/>
            <person name="Muench P."/>
            <person name="Garrido Oter R."/>
            <person name="Ver Loren van Themaat E."/>
            <person name="Dallerey J.-F."/>
            <person name="Damm U."/>
            <person name="Henrissat B."/>
            <person name="Lespinet O."/>
            <person name="Thon M."/>
            <person name="Kemen E."/>
            <person name="McHardy A.C."/>
            <person name="Schulze-Lefert P."/>
            <person name="O'Connell R.J."/>
        </authorList>
    </citation>
    <scope>NUCLEOTIDE SEQUENCE [LARGE SCALE GENOMIC DNA]</scope>
    <source>
        <strain evidence="1 2">MAFF 238704</strain>
    </source>
</reference>
<evidence type="ECO:0000313" key="1">
    <source>
        <dbReference type="EMBL" id="KZL80310.1"/>
    </source>
</evidence>
<name>A0A167AMK3_COLIC</name>
<protein>
    <submittedName>
        <fullName evidence="1">Uncharacterized protein</fullName>
    </submittedName>
</protein>
<dbReference type="AlphaFoldDB" id="A0A167AMK3"/>
<dbReference type="Proteomes" id="UP000076584">
    <property type="component" value="Unassembled WGS sequence"/>
</dbReference>
<organism evidence="1 2">
    <name type="scientific">Colletotrichum incanum</name>
    <name type="common">Soybean anthracnose fungus</name>
    <dbReference type="NCBI Taxonomy" id="1573173"/>
    <lineage>
        <taxon>Eukaryota</taxon>
        <taxon>Fungi</taxon>
        <taxon>Dikarya</taxon>
        <taxon>Ascomycota</taxon>
        <taxon>Pezizomycotina</taxon>
        <taxon>Sordariomycetes</taxon>
        <taxon>Hypocreomycetidae</taxon>
        <taxon>Glomerellales</taxon>
        <taxon>Glomerellaceae</taxon>
        <taxon>Colletotrichum</taxon>
        <taxon>Colletotrichum spaethianum species complex</taxon>
    </lineage>
</organism>
<evidence type="ECO:0000313" key="2">
    <source>
        <dbReference type="Proteomes" id="UP000076584"/>
    </source>
</evidence>
<dbReference type="EMBL" id="LFIW01001921">
    <property type="protein sequence ID" value="KZL80310.1"/>
    <property type="molecule type" value="Genomic_DNA"/>
</dbReference>
<feature type="non-terminal residue" evidence="1">
    <location>
        <position position="1"/>
    </location>
</feature>
<sequence length="248" mass="25356">LAGTHLALALLGEYSSAHSQHRLESFLALLCVVAEAGHALVFDAVLDALPAAAKGGNLGVLDELGLGGADGLVNNGLLNGDEVGEGEVLGDHGDGLRGRVDVGGFEDVRDVRVGTGAGAANKRGEPLGSGLLASDEALSAEDPRSRVDAAADGVDGDYVRRLVVPWAVLAPVGGRDLLPGVVEGHSVGEDLHCGCGGRLICGGFFLFGSRDDRSSRDGSETFFLSLSLSLSVLQWSIGWVSVESSSSK</sequence>
<accession>A0A167AMK3</accession>
<keyword evidence="2" id="KW-1185">Reference proteome</keyword>
<comment type="caution">
    <text evidence="1">The sequence shown here is derived from an EMBL/GenBank/DDBJ whole genome shotgun (WGS) entry which is preliminary data.</text>
</comment>